<feature type="domain" description="EF-hand" evidence="1">
    <location>
        <begin position="89"/>
        <end position="104"/>
    </location>
</feature>
<dbReference type="InterPro" id="IPR018247">
    <property type="entry name" value="EF_Hand_1_Ca_BS"/>
</dbReference>
<evidence type="ECO:0000313" key="3">
    <source>
        <dbReference type="Proteomes" id="UP001595379"/>
    </source>
</evidence>
<accession>A0ABV7A0G2</accession>
<dbReference type="PROSITE" id="PS00018">
    <property type="entry name" value="EF_HAND_1"/>
    <property type="match status" value="2"/>
</dbReference>
<proteinExistence type="predicted"/>
<dbReference type="Gene3D" id="1.10.238.10">
    <property type="entry name" value="EF-hand"/>
    <property type="match status" value="1"/>
</dbReference>
<dbReference type="SUPFAM" id="SSF47473">
    <property type="entry name" value="EF-hand"/>
    <property type="match status" value="1"/>
</dbReference>
<dbReference type="RefSeq" id="WP_343163248.1">
    <property type="nucleotide sequence ID" value="NZ_JBHRSV010000028.1"/>
</dbReference>
<dbReference type="Proteomes" id="UP001595379">
    <property type="component" value="Unassembled WGS sequence"/>
</dbReference>
<dbReference type="EMBL" id="JBHRSV010000028">
    <property type="protein sequence ID" value="MFC2927260.1"/>
    <property type="molecule type" value="Genomic_DNA"/>
</dbReference>
<protein>
    <submittedName>
        <fullName evidence="2">Signal transduction protein</fullName>
    </submittedName>
</protein>
<evidence type="ECO:0000259" key="1">
    <source>
        <dbReference type="Pfam" id="PF13202"/>
    </source>
</evidence>
<reference evidence="3" key="1">
    <citation type="journal article" date="2019" name="Int. J. Syst. Evol. Microbiol.">
        <title>The Global Catalogue of Microorganisms (GCM) 10K type strain sequencing project: providing services to taxonomists for standard genome sequencing and annotation.</title>
        <authorList>
            <consortium name="The Broad Institute Genomics Platform"/>
            <consortium name="The Broad Institute Genome Sequencing Center for Infectious Disease"/>
            <person name="Wu L."/>
            <person name="Ma J."/>
        </authorList>
    </citation>
    <scope>NUCLEOTIDE SEQUENCE [LARGE SCALE GENOMIC DNA]</scope>
    <source>
        <strain evidence="3">KCTC 52487</strain>
    </source>
</reference>
<dbReference type="InterPro" id="IPR011992">
    <property type="entry name" value="EF-hand-dom_pair"/>
</dbReference>
<evidence type="ECO:0000313" key="2">
    <source>
        <dbReference type="EMBL" id="MFC2927260.1"/>
    </source>
</evidence>
<name>A0ABV7A0G2_9PROT</name>
<gene>
    <name evidence="2" type="ORF">ACFOOR_14225</name>
</gene>
<organism evidence="2 3">
    <name type="scientific">Hyphobacterium vulgare</name>
    <dbReference type="NCBI Taxonomy" id="1736751"/>
    <lineage>
        <taxon>Bacteria</taxon>
        <taxon>Pseudomonadati</taxon>
        <taxon>Pseudomonadota</taxon>
        <taxon>Alphaproteobacteria</taxon>
        <taxon>Maricaulales</taxon>
        <taxon>Maricaulaceae</taxon>
        <taxon>Hyphobacterium</taxon>
    </lineage>
</organism>
<dbReference type="Pfam" id="PF13202">
    <property type="entry name" value="EF-hand_5"/>
    <property type="match status" value="1"/>
</dbReference>
<keyword evidence="3" id="KW-1185">Reference proteome</keyword>
<dbReference type="InterPro" id="IPR002048">
    <property type="entry name" value="EF_hand_dom"/>
</dbReference>
<comment type="caution">
    <text evidence="2">The sequence shown here is derived from an EMBL/GenBank/DDBJ whole genome shotgun (WGS) entry which is preliminary data.</text>
</comment>
<sequence>MNILVTVAIAGLAAMSLQTADAPDCIENPDRLLESDLNSDGVITRGELGERRSSIFTRLDRNGDGIAEMADAPRMARDRFSDALEPLLATFDANADGRLTEAEFVDGPTPGFDRADNNENDRLEPEEIAALQAMACSAG</sequence>